<dbReference type="RefSeq" id="WP_323708978.1">
    <property type="nucleotide sequence ID" value="NZ_CP104778.1"/>
</dbReference>
<accession>A0ABZ0Q1S6</accession>
<keyword evidence="3" id="KW-1185">Reference proteome</keyword>
<dbReference type="EMBL" id="CP104778">
    <property type="protein sequence ID" value="WPC20891.1"/>
    <property type="molecule type" value="Genomic_DNA"/>
</dbReference>
<evidence type="ECO:0000259" key="1">
    <source>
        <dbReference type="Pfam" id="PF06114"/>
    </source>
</evidence>
<dbReference type="Proteomes" id="UP001302696">
    <property type="component" value="Chromosome"/>
</dbReference>
<dbReference type="Pfam" id="PF06114">
    <property type="entry name" value="Peptidase_M78"/>
    <property type="match status" value="1"/>
</dbReference>
<organism evidence="2 3">
    <name type="scientific">Pediococcus inopinatus</name>
    <dbReference type="NCBI Taxonomy" id="114090"/>
    <lineage>
        <taxon>Bacteria</taxon>
        <taxon>Bacillati</taxon>
        <taxon>Bacillota</taxon>
        <taxon>Bacilli</taxon>
        <taxon>Lactobacillales</taxon>
        <taxon>Lactobacillaceae</taxon>
        <taxon>Pediococcus</taxon>
    </lineage>
</organism>
<feature type="domain" description="IrrE N-terminal-like" evidence="1">
    <location>
        <begin position="27"/>
        <end position="129"/>
    </location>
</feature>
<dbReference type="InterPro" id="IPR010359">
    <property type="entry name" value="IrrE_HExxH"/>
</dbReference>
<gene>
    <name evidence="2" type="ORF">N6G96_06165</name>
</gene>
<name>A0ABZ0Q1S6_9LACO</name>
<protein>
    <submittedName>
        <fullName evidence="2">ImmA/IrrE family metallo-endopeptidase</fullName>
    </submittedName>
</protein>
<evidence type="ECO:0000313" key="2">
    <source>
        <dbReference type="EMBL" id="WPC20891.1"/>
    </source>
</evidence>
<reference evidence="3" key="1">
    <citation type="submission" date="2024-06" db="EMBL/GenBank/DDBJ databases">
        <authorList>
            <person name="Chang H.C."/>
            <person name="Mun S.Y."/>
        </authorList>
    </citation>
    <scope>NUCLEOTIDE SEQUENCE [LARGE SCALE GENOMIC DNA]</scope>
    <source>
        <strain evidence="3">KT1</strain>
    </source>
</reference>
<evidence type="ECO:0000313" key="3">
    <source>
        <dbReference type="Proteomes" id="UP001302696"/>
    </source>
</evidence>
<sequence>MNVTLEQLIDRFKKVVTILEVDLYDRFGVYGVYKKDKDGLPFIFIEKNQPEIDKKVILVEEFKHMMTSYGVILNQNNHDSAKQENEARALSYKELITMEDLYDCYHKGLRSEFEIAEELDVPQKFLHNAIEYFKENSGDPIKMKNGGYATINETIKFYKVG</sequence>
<proteinExistence type="predicted"/>